<keyword evidence="1" id="KW-0042">Antenna complex</keyword>
<sequence length="381" mass="42590">MKLYNYLQQLPLSEDGKGLIELPPSEKEEAFQWVWERFICGEFRERWEIAKFLPKFGERAIAPLTELIENPNADLDLRCEAVAILSQFQTPAAIFSLTNVLKTDTDTEIIEACAHGLSKQGKIAIPTLKEALNQPQTRLAAVEALAYLRQPETIDPLLTVVNDEDSQIRRIAIEALSSFRDTRIVEALIAALQDTDSRVRKESVIALGVRGNDYDPHAVAEALLPLLSDINWEVGSHCAIALGRIGTPNALNALNHYLNEPLTPDLLKKSIIQGLSYHETPQSLSVITQNLEKQPLVIVKEIITILGRWKTEDHKPEIVRTLTTIYSQTPTWQEETSLKQALAVAMGNLGIREGKEILQKLIQDQTPIVKLHAQAALKKLP</sequence>
<dbReference type="InterPro" id="IPR016024">
    <property type="entry name" value="ARM-type_fold"/>
</dbReference>
<dbReference type="PANTHER" id="PTHR12697:SF5">
    <property type="entry name" value="DEOXYHYPUSINE HYDROXYLASE"/>
    <property type="match status" value="1"/>
</dbReference>
<dbReference type="SUPFAM" id="SSF48431">
    <property type="entry name" value="Lipovitellin-phosvitin complex, superhelical domain"/>
    <property type="match status" value="1"/>
</dbReference>
<evidence type="ECO:0000256" key="1">
    <source>
        <dbReference type="ARBA" id="ARBA00022549"/>
    </source>
</evidence>
<dbReference type="KEGG" id="enn:FRE64_03555"/>
<organism evidence="3 4">
    <name type="scientific">Euhalothece natronophila Z-M001</name>
    <dbReference type="NCBI Taxonomy" id="522448"/>
    <lineage>
        <taxon>Bacteria</taxon>
        <taxon>Bacillati</taxon>
        <taxon>Cyanobacteriota</taxon>
        <taxon>Cyanophyceae</taxon>
        <taxon>Oscillatoriophycideae</taxon>
        <taxon>Chroococcales</taxon>
        <taxon>Halothecacae</taxon>
        <taxon>Halothece cluster</taxon>
        <taxon>Euhalothece</taxon>
    </lineage>
</organism>
<dbReference type="RefSeq" id="WP_146294700.1">
    <property type="nucleotide sequence ID" value="NZ_CP042326.1"/>
</dbReference>
<dbReference type="InterPro" id="IPR011030">
    <property type="entry name" value="Lipovitellin_superhlx_dom"/>
</dbReference>
<dbReference type="Gene3D" id="1.25.10.10">
    <property type="entry name" value="Leucine-rich Repeat Variant"/>
    <property type="match status" value="3"/>
</dbReference>
<dbReference type="OrthoDB" id="5512944at2"/>
<accession>A0A5B8NKQ1</accession>
<reference evidence="3" key="1">
    <citation type="submission" date="2019-08" db="EMBL/GenBank/DDBJ databases">
        <title>Carotenoids and Carotenoid Binding Proteins in the Halophilic Cyanobacterium Euhalothece sp. ZM00.</title>
        <authorList>
            <person name="Cho S.M."/>
            <person name="Song J.Y."/>
            <person name="Park Y.-I."/>
        </authorList>
    </citation>
    <scope>NUCLEOTIDE SEQUENCE [LARGE SCALE GENOMIC DNA]</scope>
    <source>
        <strain evidence="3">Z-M001</strain>
    </source>
</reference>
<dbReference type="EMBL" id="CP042326">
    <property type="protein sequence ID" value="QDZ39091.1"/>
    <property type="molecule type" value="Genomic_DNA"/>
</dbReference>
<protein>
    <submittedName>
        <fullName evidence="3">HEAT repeat domain-containing protein</fullName>
    </submittedName>
</protein>
<dbReference type="GO" id="GO:0030089">
    <property type="term" value="C:phycobilisome"/>
    <property type="evidence" value="ECO:0007669"/>
    <property type="project" value="UniProtKB-KW"/>
</dbReference>
<keyword evidence="2" id="KW-0605">Phycobilisome</keyword>
<dbReference type="SMART" id="SM00567">
    <property type="entry name" value="EZ_HEAT"/>
    <property type="match status" value="6"/>
</dbReference>
<name>A0A5B8NKQ1_9CHRO</name>
<evidence type="ECO:0000313" key="3">
    <source>
        <dbReference type="EMBL" id="QDZ39091.1"/>
    </source>
</evidence>
<dbReference type="InterPro" id="IPR011989">
    <property type="entry name" value="ARM-like"/>
</dbReference>
<dbReference type="AlphaFoldDB" id="A0A5B8NKQ1"/>
<dbReference type="Pfam" id="PF13646">
    <property type="entry name" value="HEAT_2"/>
    <property type="match status" value="1"/>
</dbReference>
<keyword evidence="4" id="KW-1185">Reference proteome</keyword>
<dbReference type="InterPro" id="IPR004155">
    <property type="entry name" value="PBS_lyase_HEAT"/>
</dbReference>
<dbReference type="GO" id="GO:0016491">
    <property type="term" value="F:oxidoreductase activity"/>
    <property type="evidence" value="ECO:0007669"/>
    <property type="project" value="TreeGrafter"/>
</dbReference>
<gene>
    <name evidence="3" type="ORF">FRE64_03555</name>
</gene>
<evidence type="ECO:0000256" key="2">
    <source>
        <dbReference type="ARBA" id="ARBA00022738"/>
    </source>
</evidence>
<dbReference type="Proteomes" id="UP000318453">
    <property type="component" value="Chromosome"/>
</dbReference>
<evidence type="ECO:0000313" key="4">
    <source>
        <dbReference type="Proteomes" id="UP000318453"/>
    </source>
</evidence>
<dbReference type="SUPFAM" id="SSF48371">
    <property type="entry name" value="ARM repeat"/>
    <property type="match status" value="1"/>
</dbReference>
<dbReference type="PANTHER" id="PTHR12697">
    <property type="entry name" value="PBS LYASE HEAT-LIKE PROTEIN"/>
    <property type="match status" value="1"/>
</dbReference>
<proteinExistence type="predicted"/>